<organism evidence="2 3">
    <name type="scientific">Streptomyces inhibens</name>
    <dbReference type="NCBI Taxonomy" id="2293571"/>
    <lineage>
        <taxon>Bacteria</taxon>
        <taxon>Bacillati</taxon>
        <taxon>Actinomycetota</taxon>
        <taxon>Actinomycetes</taxon>
        <taxon>Kitasatosporales</taxon>
        <taxon>Streptomycetaceae</taxon>
        <taxon>Streptomyces</taxon>
    </lineage>
</organism>
<dbReference type="AlphaFoldDB" id="A0A371PVY3"/>
<name>A0A371PVY3_STRIH</name>
<protein>
    <submittedName>
        <fullName evidence="2">Uncharacterized protein</fullName>
    </submittedName>
</protein>
<proteinExistence type="predicted"/>
<evidence type="ECO:0000313" key="2">
    <source>
        <dbReference type="EMBL" id="REK86313.1"/>
    </source>
</evidence>
<reference evidence="2 3" key="1">
    <citation type="submission" date="2018-08" db="EMBL/GenBank/DDBJ databases">
        <title>Streptomyces NEAU-D10 sp. nov., a novel Actinomycete isolated from soil.</title>
        <authorList>
            <person name="Jin L."/>
        </authorList>
    </citation>
    <scope>NUCLEOTIDE SEQUENCE [LARGE SCALE GENOMIC DNA]</scope>
    <source>
        <strain evidence="2 3">NEAU-D10</strain>
    </source>
</reference>
<sequence length="154" mass="16291">MVDFAGIDLDESPTDLVLHIGDEAPTFTDGHAMEVSGNGRGALIPISGWGDKTLSGTAISYRKELPSEAHAWERVAELTLTGTAQSLHIEPGNGEPDALFKLELAEPGPGGWRVLIHARGRTRSVRKASTTSRCGLPAARRSHENGPALGRCGS</sequence>
<dbReference type="RefSeq" id="WP_128510851.1">
    <property type="nucleotide sequence ID" value="NZ_QUAC01000303.1"/>
</dbReference>
<evidence type="ECO:0000313" key="3">
    <source>
        <dbReference type="Proteomes" id="UP000262477"/>
    </source>
</evidence>
<accession>A0A371PVY3</accession>
<dbReference type="EMBL" id="QUAC01000303">
    <property type="protein sequence ID" value="REK86313.1"/>
    <property type="molecule type" value="Genomic_DNA"/>
</dbReference>
<keyword evidence="3" id="KW-1185">Reference proteome</keyword>
<gene>
    <name evidence="2" type="ORF">DY245_33205</name>
</gene>
<comment type="caution">
    <text evidence="2">The sequence shown here is derived from an EMBL/GenBank/DDBJ whole genome shotgun (WGS) entry which is preliminary data.</text>
</comment>
<dbReference type="OrthoDB" id="4485313at2"/>
<dbReference type="Proteomes" id="UP000262477">
    <property type="component" value="Unassembled WGS sequence"/>
</dbReference>
<feature type="region of interest" description="Disordered" evidence="1">
    <location>
        <begin position="126"/>
        <end position="154"/>
    </location>
</feature>
<evidence type="ECO:0000256" key="1">
    <source>
        <dbReference type="SAM" id="MobiDB-lite"/>
    </source>
</evidence>